<dbReference type="Proteomes" id="UP000187455">
    <property type="component" value="Unassembled WGS sequence"/>
</dbReference>
<protein>
    <submittedName>
        <fullName evidence="2">Uncharacterized protein</fullName>
    </submittedName>
</protein>
<feature type="region of interest" description="Disordered" evidence="1">
    <location>
        <begin position="89"/>
        <end position="133"/>
    </location>
</feature>
<proteinExistence type="predicted"/>
<feature type="non-terminal residue" evidence="2">
    <location>
        <position position="133"/>
    </location>
</feature>
<organism evidence="2 3">
    <name type="scientific">Smittium mucronatum</name>
    <dbReference type="NCBI Taxonomy" id="133383"/>
    <lineage>
        <taxon>Eukaryota</taxon>
        <taxon>Fungi</taxon>
        <taxon>Fungi incertae sedis</taxon>
        <taxon>Zoopagomycota</taxon>
        <taxon>Kickxellomycotina</taxon>
        <taxon>Harpellomycetes</taxon>
        <taxon>Harpellales</taxon>
        <taxon>Legeriomycetaceae</taxon>
        <taxon>Smittium</taxon>
    </lineage>
</organism>
<reference evidence="2 3" key="1">
    <citation type="journal article" date="2016" name="Mol. Biol. Evol.">
        <title>Genome-Wide Survey of Gut Fungi (Harpellales) Reveals the First Horizontally Transferred Ubiquitin Gene from a Mosquito Host.</title>
        <authorList>
            <person name="Wang Y."/>
            <person name="White M.M."/>
            <person name="Kvist S."/>
            <person name="Moncalvo J.M."/>
        </authorList>
    </citation>
    <scope>NUCLEOTIDE SEQUENCE [LARGE SCALE GENOMIC DNA]</scope>
    <source>
        <strain evidence="2 3">ALG-7-W6</strain>
    </source>
</reference>
<evidence type="ECO:0000313" key="2">
    <source>
        <dbReference type="EMBL" id="OLY78092.1"/>
    </source>
</evidence>
<comment type="caution">
    <text evidence="2">The sequence shown here is derived from an EMBL/GenBank/DDBJ whole genome shotgun (WGS) entry which is preliminary data.</text>
</comment>
<keyword evidence="3" id="KW-1185">Reference proteome</keyword>
<accession>A0A1R0GMI2</accession>
<dbReference type="EMBL" id="LSSL01007243">
    <property type="protein sequence ID" value="OLY78092.1"/>
    <property type="molecule type" value="Genomic_DNA"/>
</dbReference>
<evidence type="ECO:0000313" key="3">
    <source>
        <dbReference type="Proteomes" id="UP000187455"/>
    </source>
</evidence>
<name>A0A1R0GMI2_9FUNG</name>
<gene>
    <name evidence="2" type="ORF">AYI68_g7866</name>
</gene>
<dbReference type="AlphaFoldDB" id="A0A1R0GMI2"/>
<feature type="compositionally biased region" description="Polar residues" evidence="1">
    <location>
        <begin position="89"/>
        <end position="102"/>
    </location>
</feature>
<sequence length="133" mass="15437">MQLYAPIDICRVIREDGVNYEWAINPLKPIIEVSSSNIITYDIHIGKVVRDVTIKFENDFQPNTDQLVSPLHENTPYFYLTETPDSSEFQENDILNLNSTENIDSEDLSDTTEQSSDFNSDPEIYQTDTYYRD</sequence>
<evidence type="ECO:0000256" key="1">
    <source>
        <dbReference type="SAM" id="MobiDB-lite"/>
    </source>
</evidence>